<evidence type="ECO:0000256" key="5">
    <source>
        <dbReference type="PIRNR" id="PIRNR038994"/>
    </source>
</evidence>
<evidence type="ECO:0000313" key="7">
    <source>
        <dbReference type="EMBL" id="GAA1927639.1"/>
    </source>
</evidence>
<name>A0ABN2PQI0_9MICO</name>
<organism evidence="7 8">
    <name type="scientific">Microbacterium aoyamense</name>
    <dbReference type="NCBI Taxonomy" id="344166"/>
    <lineage>
        <taxon>Bacteria</taxon>
        <taxon>Bacillati</taxon>
        <taxon>Actinomycetota</taxon>
        <taxon>Actinomycetes</taxon>
        <taxon>Micrococcales</taxon>
        <taxon>Microbacteriaceae</taxon>
        <taxon>Microbacterium</taxon>
    </lineage>
</organism>
<sequence>MTTVIHSVRLVDGGLVTDDAWVAFDGERVAGAGTGDDWMPLASGAGDTVVDGEGCFLTPGFIDLHGHGGGGSSYDDGAEAIRAARALHRTHGTTRAVISLVTAPIDDLAHRVAVIADLASSDPDILGSHLEGPFLDPGHKGAHDPALLRHPAPEDVALLLDAGRGTVRQVTLAPELPGGVEAVRAVVAAGAVAAVGHTDASMDAAARAFDAGATLLTHAFNAMPGLAHRAPGPVGAATDDPRVVLELIADGVHVDPAVVRIAFAAAPGRIALVTDAMAAAGAADGRYLLGALEVDVENGTARLVEGGAIAGSTLLQDAALRNVVGYGIPLPDAVDALTRTPARVLGRDDLGRLEPGCLADAVLLDDDLTVRSVWRAGTRL</sequence>
<dbReference type="Pfam" id="PF01979">
    <property type="entry name" value="Amidohydro_1"/>
    <property type="match status" value="1"/>
</dbReference>
<dbReference type="PANTHER" id="PTHR11113:SF14">
    <property type="entry name" value="N-ACETYLGLUCOSAMINE-6-PHOSPHATE DEACETYLASE"/>
    <property type="match status" value="1"/>
</dbReference>
<dbReference type="Gene3D" id="2.30.40.10">
    <property type="entry name" value="Urease, subunit C, domain 1"/>
    <property type="match status" value="1"/>
</dbReference>
<protein>
    <submittedName>
        <fullName evidence="7">N-acetylglucosamine-6-phosphate deacetylase</fullName>
    </submittedName>
</protein>
<evidence type="ECO:0000256" key="1">
    <source>
        <dbReference type="ARBA" id="ARBA00010716"/>
    </source>
</evidence>
<evidence type="ECO:0000313" key="8">
    <source>
        <dbReference type="Proteomes" id="UP001501343"/>
    </source>
</evidence>
<evidence type="ECO:0000256" key="2">
    <source>
        <dbReference type="ARBA" id="ARBA00022723"/>
    </source>
</evidence>
<keyword evidence="2" id="KW-0479">Metal-binding</keyword>
<dbReference type="InterPro" id="IPR011059">
    <property type="entry name" value="Metal-dep_hydrolase_composite"/>
</dbReference>
<dbReference type="InterPro" id="IPR032466">
    <property type="entry name" value="Metal_Hydrolase"/>
</dbReference>
<dbReference type="InterPro" id="IPR006680">
    <property type="entry name" value="Amidohydro-rel"/>
</dbReference>
<comment type="similarity">
    <text evidence="1 5">Belongs to the metallo-dependent hydrolases superfamily. NagA family.</text>
</comment>
<accession>A0ABN2PQI0</accession>
<comment type="caution">
    <text evidence="7">The sequence shown here is derived from an EMBL/GenBank/DDBJ whole genome shotgun (WGS) entry which is preliminary data.</text>
</comment>
<evidence type="ECO:0000256" key="3">
    <source>
        <dbReference type="ARBA" id="ARBA00022801"/>
    </source>
</evidence>
<evidence type="ECO:0000259" key="6">
    <source>
        <dbReference type="Pfam" id="PF01979"/>
    </source>
</evidence>
<feature type="domain" description="Amidohydrolase-related" evidence="6">
    <location>
        <begin position="56"/>
        <end position="377"/>
    </location>
</feature>
<keyword evidence="4 5" id="KW-0119">Carbohydrate metabolism</keyword>
<dbReference type="SUPFAM" id="SSF51556">
    <property type="entry name" value="Metallo-dependent hydrolases"/>
    <property type="match status" value="1"/>
</dbReference>
<gene>
    <name evidence="7" type="primary">nagA</name>
    <name evidence="7" type="ORF">GCM10009775_19670</name>
</gene>
<dbReference type="InterPro" id="IPR003764">
    <property type="entry name" value="GlcNAc_6-P_deAcase"/>
</dbReference>
<reference evidence="7 8" key="1">
    <citation type="journal article" date="2019" name="Int. J. Syst. Evol. Microbiol.">
        <title>The Global Catalogue of Microorganisms (GCM) 10K type strain sequencing project: providing services to taxonomists for standard genome sequencing and annotation.</title>
        <authorList>
            <consortium name="The Broad Institute Genomics Platform"/>
            <consortium name="The Broad Institute Genome Sequencing Center for Infectious Disease"/>
            <person name="Wu L."/>
            <person name="Ma J."/>
        </authorList>
    </citation>
    <scope>NUCLEOTIDE SEQUENCE [LARGE SCALE GENOMIC DNA]</scope>
    <source>
        <strain evidence="7 8">JCM 14900</strain>
    </source>
</reference>
<dbReference type="PIRSF" id="PIRSF038994">
    <property type="entry name" value="NagA"/>
    <property type="match status" value="1"/>
</dbReference>
<evidence type="ECO:0000256" key="4">
    <source>
        <dbReference type="ARBA" id="ARBA00023277"/>
    </source>
</evidence>
<dbReference type="PANTHER" id="PTHR11113">
    <property type="entry name" value="N-ACETYLGLUCOSAMINE-6-PHOSPHATE DEACETYLASE"/>
    <property type="match status" value="1"/>
</dbReference>
<dbReference type="RefSeq" id="WP_248151044.1">
    <property type="nucleotide sequence ID" value="NZ_BAAAOF010000003.1"/>
</dbReference>
<dbReference type="EMBL" id="BAAAOF010000003">
    <property type="protein sequence ID" value="GAA1927639.1"/>
    <property type="molecule type" value="Genomic_DNA"/>
</dbReference>
<keyword evidence="8" id="KW-1185">Reference proteome</keyword>
<dbReference type="Gene3D" id="3.20.20.140">
    <property type="entry name" value="Metal-dependent hydrolases"/>
    <property type="match status" value="1"/>
</dbReference>
<dbReference type="Proteomes" id="UP001501343">
    <property type="component" value="Unassembled WGS sequence"/>
</dbReference>
<dbReference type="SUPFAM" id="SSF51338">
    <property type="entry name" value="Composite domain of metallo-dependent hydrolases"/>
    <property type="match status" value="1"/>
</dbReference>
<keyword evidence="3 5" id="KW-0378">Hydrolase</keyword>
<proteinExistence type="inferred from homology"/>
<dbReference type="NCBIfam" id="TIGR00221">
    <property type="entry name" value="nagA"/>
    <property type="match status" value="1"/>
</dbReference>